<keyword evidence="4 10" id="KW-0067">ATP-binding</keyword>
<evidence type="ECO:0000256" key="3">
    <source>
        <dbReference type="ARBA" id="ARBA00022741"/>
    </source>
</evidence>
<evidence type="ECO:0000256" key="2">
    <source>
        <dbReference type="ARBA" id="ARBA00022692"/>
    </source>
</evidence>
<protein>
    <submittedName>
        <fullName evidence="10">Multidrug ABC transporter ATP-binding protein</fullName>
    </submittedName>
</protein>
<dbReference type="InterPro" id="IPR003593">
    <property type="entry name" value="AAA+_ATPase"/>
</dbReference>
<dbReference type="CDD" id="cd03254">
    <property type="entry name" value="ABCC_Glucan_exporter_like"/>
    <property type="match status" value="1"/>
</dbReference>
<feature type="transmembrane region" description="Helical" evidence="7">
    <location>
        <begin position="34"/>
        <end position="55"/>
    </location>
</feature>
<keyword evidence="2 7" id="KW-0812">Transmembrane</keyword>
<feature type="transmembrane region" description="Helical" evidence="7">
    <location>
        <begin position="75"/>
        <end position="93"/>
    </location>
</feature>
<reference evidence="10 11" key="1">
    <citation type="submission" date="2014-09" db="EMBL/GenBank/DDBJ databases">
        <title>Alistipes sp. 627, sp. nov., a novel member of the family Rikenellaceae isolated from human faeces.</title>
        <authorList>
            <person name="Shkoporov A.N."/>
            <person name="Chaplin A.V."/>
            <person name="Motuzova O.V."/>
            <person name="Kafarskaia L.I."/>
            <person name="Khokhlova E.V."/>
            <person name="Efimov B.A."/>
        </authorList>
    </citation>
    <scope>NUCLEOTIDE SEQUENCE [LARGE SCALE GENOMIC DNA]</scope>
    <source>
        <strain evidence="10 11">627</strain>
    </source>
</reference>
<dbReference type="InterPro" id="IPR011527">
    <property type="entry name" value="ABC1_TM_dom"/>
</dbReference>
<keyword evidence="3" id="KW-0547">Nucleotide-binding</keyword>
<feature type="transmembrane region" description="Helical" evidence="7">
    <location>
        <begin position="267"/>
        <end position="286"/>
    </location>
</feature>
<accession>A0ABR4YJF7</accession>
<evidence type="ECO:0000256" key="4">
    <source>
        <dbReference type="ARBA" id="ARBA00022840"/>
    </source>
</evidence>
<dbReference type="Proteomes" id="UP000030889">
    <property type="component" value="Unassembled WGS sequence"/>
</dbReference>
<evidence type="ECO:0000259" key="8">
    <source>
        <dbReference type="PROSITE" id="PS50893"/>
    </source>
</evidence>
<feature type="domain" description="ABC transmembrane type-1" evidence="9">
    <location>
        <begin position="35"/>
        <end position="317"/>
    </location>
</feature>
<comment type="caution">
    <text evidence="10">The sequence shown here is derived from an EMBL/GenBank/DDBJ whole genome shotgun (WGS) entry which is preliminary data.</text>
</comment>
<dbReference type="PANTHER" id="PTHR43394">
    <property type="entry name" value="ATP-DEPENDENT PERMEASE MDL1, MITOCHONDRIAL"/>
    <property type="match status" value="1"/>
</dbReference>
<keyword evidence="5 7" id="KW-1133">Transmembrane helix</keyword>
<name>A0ABR4YJF7_9BACT</name>
<evidence type="ECO:0000259" key="9">
    <source>
        <dbReference type="PROSITE" id="PS50929"/>
    </source>
</evidence>
<feature type="transmembrane region" description="Helical" evidence="7">
    <location>
        <begin position="176"/>
        <end position="193"/>
    </location>
</feature>
<dbReference type="SUPFAM" id="SSF52540">
    <property type="entry name" value="P-loop containing nucleoside triphosphate hydrolases"/>
    <property type="match status" value="1"/>
</dbReference>
<dbReference type="PROSITE" id="PS50929">
    <property type="entry name" value="ABC_TM1F"/>
    <property type="match status" value="1"/>
</dbReference>
<comment type="subcellular location">
    <subcellularLocation>
        <location evidence="1">Cell membrane</location>
        <topology evidence="1">Multi-pass membrane protein</topology>
    </subcellularLocation>
</comment>
<evidence type="ECO:0000256" key="1">
    <source>
        <dbReference type="ARBA" id="ARBA00004651"/>
    </source>
</evidence>
<dbReference type="InterPro" id="IPR003439">
    <property type="entry name" value="ABC_transporter-like_ATP-bd"/>
</dbReference>
<feature type="transmembrane region" description="Helical" evidence="7">
    <location>
        <begin position="150"/>
        <end position="170"/>
    </location>
</feature>
<dbReference type="SMART" id="SM00382">
    <property type="entry name" value="AAA"/>
    <property type="match status" value="1"/>
</dbReference>
<evidence type="ECO:0000256" key="5">
    <source>
        <dbReference type="ARBA" id="ARBA00022989"/>
    </source>
</evidence>
<dbReference type="InterPro" id="IPR017871">
    <property type="entry name" value="ABC_transporter-like_CS"/>
</dbReference>
<dbReference type="CDD" id="cd18547">
    <property type="entry name" value="ABC_6TM_Tm288_like"/>
    <property type="match status" value="1"/>
</dbReference>
<dbReference type="PROSITE" id="PS00211">
    <property type="entry name" value="ABC_TRANSPORTER_1"/>
    <property type="match status" value="1"/>
</dbReference>
<evidence type="ECO:0000313" key="10">
    <source>
        <dbReference type="EMBL" id="KHE42381.1"/>
    </source>
</evidence>
<dbReference type="PROSITE" id="PS50893">
    <property type="entry name" value="ABC_TRANSPORTER_2"/>
    <property type="match status" value="1"/>
</dbReference>
<dbReference type="Gene3D" id="3.40.50.300">
    <property type="entry name" value="P-loop containing nucleotide triphosphate hydrolases"/>
    <property type="match status" value="1"/>
</dbReference>
<feature type="domain" description="ABC transporter" evidence="8">
    <location>
        <begin position="351"/>
        <end position="585"/>
    </location>
</feature>
<keyword evidence="6 7" id="KW-0472">Membrane</keyword>
<proteinExistence type="predicted"/>
<dbReference type="Gene3D" id="1.20.1560.10">
    <property type="entry name" value="ABC transporter type 1, transmembrane domain"/>
    <property type="match status" value="1"/>
</dbReference>
<gene>
    <name evidence="10" type="ORF">LG35_03860</name>
</gene>
<dbReference type="PANTHER" id="PTHR43394:SF1">
    <property type="entry name" value="ATP-BINDING CASSETTE SUB-FAMILY B MEMBER 10, MITOCHONDRIAL"/>
    <property type="match status" value="1"/>
</dbReference>
<evidence type="ECO:0000256" key="7">
    <source>
        <dbReference type="SAM" id="Phobius"/>
    </source>
</evidence>
<dbReference type="InterPro" id="IPR036640">
    <property type="entry name" value="ABC1_TM_sf"/>
</dbReference>
<sequence>MVHGRREKGAAGPKEGRKTFRRLVAYLARSKGELAVVLVLVVITIASSLVGSYMLRPIINDYIMPGDVSGLMRMLAVLAAVYLAGVVAAALQYRMLNRIGQRTAARLRMDLFRKMETLPVRYFDTHPHGDVMSRYTNDMDRVTEGLTDNLADMLSAVLSLAGIFVLMLVISPLLTLAMFVVVPLMLLFANLISRRSRRYFAAQQGTLGQVNGYIEEMISGQKVVKVFGHERQAESGFEVLNGELNAKSRRAQLYSGMMMPVMQNLNTLNFVVVTIVGALLAIYRGFDVGGLAVFLQYSRQFGRPITDIASLYNNIQAAIAGAERIFQIMDEPSEAPDVPKAVRMASARGDICMKDVCFSYEPGKPVLKHVSMHVRPGERIGLVGATGAGKTTILNMLPRFYDIASGEITIDGVRIECIARDDLRRLLAIVLQDTHLFTGTVADNIRFGNLDATDDDIVRAAKLTSAHSFIKRLPHGYDTMLENDGENLSQGQRQLLNIARAAVANPSVLLLDEATSNIDTRSEMLIQRGLDKLMEGRTSFVIAHRLSTVRTLDRILVLENGEIIEEGNHAELMARKGYYYRLYCNQFE</sequence>
<dbReference type="InterPro" id="IPR039421">
    <property type="entry name" value="Type_1_exporter"/>
</dbReference>
<dbReference type="Pfam" id="PF00664">
    <property type="entry name" value="ABC_membrane"/>
    <property type="match status" value="1"/>
</dbReference>
<dbReference type="EMBL" id="JRGF01000004">
    <property type="protein sequence ID" value="KHE42381.1"/>
    <property type="molecule type" value="Genomic_DNA"/>
</dbReference>
<organism evidence="10 11">
    <name type="scientific">Alistipes inops</name>
    <dbReference type="NCBI Taxonomy" id="1501391"/>
    <lineage>
        <taxon>Bacteria</taxon>
        <taxon>Pseudomonadati</taxon>
        <taxon>Bacteroidota</taxon>
        <taxon>Bacteroidia</taxon>
        <taxon>Bacteroidales</taxon>
        <taxon>Rikenellaceae</taxon>
        <taxon>Alistipes</taxon>
    </lineage>
</organism>
<dbReference type="SUPFAM" id="SSF90123">
    <property type="entry name" value="ABC transporter transmembrane region"/>
    <property type="match status" value="1"/>
</dbReference>
<evidence type="ECO:0000313" key="11">
    <source>
        <dbReference type="Proteomes" id="UP000030889"/>
    </source>
</evidence>
<dbReference type="RefSeq" id="WP_035472476.1">
    <property type="nucleotide sequence ID" value="NZ_JRGF01000004.1"/>
</dbReference>
<dbReference type="Pfam" id="PF00005">
    <property type="entry name" value="ABC_tran"/>
    <property type="match status" value="1"/>
</dbReference>
<dbReference type="GO" id="GO:0005524">
    <property type="term" value="F:ATP binding"/>
    <property type="evidence" value="ECO:0007669"/>
    <property type="project" value="UniProtKB-KW"/>
</dbReference>
<keyword evidence="11" id="KW-1185">Reference proteome</keyword>
<evidence type="ECO:0000256" key="6">
    <source>
        <dbReference type="ARBA" id="ARBA00023136"/>
    </source>
</evidence>
<dbReference type="InterPro" id="IPR027417">
    <property type="entry name" value="P-loop_NTPase"/>
</dbReference>